<dbReference type="GO" id="GO:0006953">
    <property type="term" value="P:acute-phase response"/>
    <property type="evidence" value="ECO:0007669"/>
    <property type="project" value="UniProtKB-KW"/>
</dbReference>
<comment type="function">
    <text evidence="4">Cytokine with a wide variety of biological functions in immunity, tissue regeneration, and metabolism. Binds to IL6R, then the complex associates to the signaling subunit IL6ST/gp130 to trigger the intracellular IL6-signaling pathway. The interaction with the membrane-bound IL6R and IL6ST stimulates 'classic signaling', whereas the binding of IL6 and soluble IL6R to IL6ST stimulates 'trans-signaling'. Alternatively, 'cluster signaling' occurs when membrane-bound IL6:IL6R complexes on transmitter cells activate IL6ST receptors on neighboring receiver cells.</text>
</comment>
<evidence type="ECO:0000256" key="2">
    <source>
        <dbReference type="ARBA" id="ARBA00019464"/>
    </source>
</evidence>
<gene>
    <name evidence="6" type="ORF">UPYG_G00334950</name>
</gene>
<evidence type="ECO:0000313" key="6">
    <source>
        <dbReference type="EMBL" id="KAL0962040.1"/>
    </source>
</evidence>
<accession>A0ABD0VWZ3</accession>
<organism evidence="6 7">
    <name type="scientific">Umbra pygmaea</name>
    <name type="common">Eastern mudminnow</name>
    <dbReference type="NCBI Taxonomy" id="75934"/>
    <lineage>
        <taxon>Eukaryota</taxon>
        <taxon>Metazoa</taxon>
        <taxon>Chordata</taxon>
        <taxon>Craniata</taxon>
        <taxon>Vertebrata</taxon>
        <taxon>Euteleostomi</taxon>
        <taxon>Actinopterygii</taxon>
        <taxon>Neopterygii</taxon>
        <taxon>Teleostei</taxon>
        <taxon>Protacanthopterygii</taxon>
        <taxon>Esociformes</taxon>
        <taxon>Umbridae</taxon>
        <taxon>Umbra</taxon>
    </lineage>
</organism>
<dbReference type="Pfam" id="PF00489">
    <property type="entry name" value="IL6"/>
    <property type="match status" value="1"/>
</dbReference>
<reference evidence="6 7" key="1">
    <citation type="submission" date="2024-06" db="EMBL/GenBank/DDBJ databases">
        <authorList>
            <person name="Pan Q."/>
            <person name="Wen M."/>
            <person name="Jouanno E."/>
            <person name="Zahm M."/>
            <person name="Klopp C."/>
            <person name="Cabau C."/>
            <person name="Louis A."/>
            <person name="Berthelot C."/>
            <person name="Parey E."/>
            <person name="Roest Crollius H."/>
            <person name="Montfort J."/>
            <person name="Robinson-Rechavi M."/>
            <person name="Bouchez O."/>
            <person name="Lampietro C."/>
            <person name="Lopez Roques C."/>
            <person name="Donnadieu C."/>
            <person name="Postlethwait J."/>
            <person name="Bobe J."/>
            <person name="Verreycken H."/>
            <person name="Guiguen Y."/>
        </authorList>
    </citation>
    <scope>NUCLEOTIDE SEQUENCE [LARGE SCALE GENOMIC DNA]</scope>
    <source>
        <strain evidence="6">Up_M1</strain>
        <tissue evidence="6">Testis</tissue>
    </source>
</reference>
<dbReference type="PANTHER" id="PTHR48494">
    <property type="entry name" value="INTERLEUKIN-6"/>
    <property type="match status" value="1"/>
</dbReference>
<dbReference type="InterPro" id="IPR003574">
    <property type="entry name" value="IL-6-like"/>
</dbReference>
<keyword evidence="5" id="KW-0732">Signal</keyword>
<dbReference type="PANTHER" id="PTHR48494:SF1">
    <property type="entry name" value="INTERLEUKIN-6"/>
    <property type="match status" value="1"/>
</dbReference>
<keyword evidence="3" id="KW-0011">Acute phase</keyword>
<dbReference type="InterPro" id="IPR009079">
    <property type="entry name" value="4_helix_cytokine-like_core"/>
</dbReference>
<evidence type="ECO:0000256" key="3">
    <source>
        <dbReference type="ARBA" id="ARBA00022486"/>
    </source>
</evidence>
<dbReference type="SMART" id="SM00126">
    <property type="entry name" value="IL6"/>
    <property type="match status" value="1"/>
</dbReference>
<dbReference type="AlphaFoldDB" id="A0ABD0VWZ3"/>
<comment type="similarity">
    <text evidence="1">Belongs to the IL-6 superfamily.</text>
</comment>
<dbReference type="Proteomes" id="UP001557470">
    <property type="component" value="Unassembled WGS sequence"/>
</dbReference>
<feature type="chain" id="PRO_5044839126" description="Interleukin-6" evidence="5">
    <location>
        <begin position="21"/>
        <end position="219"/>
    </location>
</feature>
<evidence type="ECO:0000256" key="5">
    <source>
        <dbReference type="SAM" id="SignalP"/>
    </source>
</evidence>
<comment type="caution">
    <text evidence="6">The sequence shown here is derived from an EMBL/GenBank/DDBJ whole genome shotgun (WGS) entry which is preliminary data.</text>
</comment>
<evidence type="ECO:0000256" key="4">
    <source>
        <dbReference type="ARBA" id="ARBA00023441"/>
    </source>
</evidence>
<feature type="signal peptide" evidence="5">
    <location>
        <begin position="1"/>
        <end position="20"/>
    </location>
</feature>
<dbReference type="SUPFAM" id="SSF47266">
    <property type="entry name" value="4-helical cytokines"/>
    <property type="match status" value="1"/>
</dbReference>
<keyword evidence="7" id="KW-1185">Reference proteome</keyword>
<dbReference type="EMBL" id="JAGEUA010000011">
    <property type="protein sequence ID" value="KAL0962040.1"/>
    <property type="molecule type" value="Genomic_DNA"/>
</dbReference>
<name>A0ABD0VWZ3_UMBPY</name>
<dbReference type="InterPro" id="IPR030474">
    <property type="entry name" value="IL-6/GCSF/MGF"/>
</dbReference>
<dbReference type="Gene3D" id="1.20.1250.10">
    <property type="match status" value="1"/>
</dbReference>
<evidence type="ECO:0000256" key="1">
    <source>
        <dbReference type="ARBA" id="ARBA00007432"/>
    </source>
</evidence>
<protein>
    <recommendedName>
        <fullName evidence="2">Interleukin-6</fullName>
    </recommendedName>
</protein>
<proteinExistence type="inferred from homology"/>
<sequence length="219" mass="24906">MPSTQHLILISVLVGLLVNGSPIPNMVSDFPTSGWTSGEELETDSLSSDVEPSPKWEQVIKLLIHEVTTFRDEQFVKEFLKPVKDMPLFAAHHVPSIPEHLPNTPCFANYSKVPCLQQISRGLHVYQVLLQHVENEYPKSTWLPSIKQQITVLKELVKNKLNTVVVDNLSTKEHLLSKVPTTTEWQRKTSVHAILRDLRHFLVDTKRALCRMGAKWEGC</sequence>
<evidence type="ECO:0000313" key="7">
    <source>
        <dbReference type="Proteomes" id="UP001557470"/>
    </source>
</evidence>